<keyword evidence="1" id="KW-0812">Transmembrane</keyword>
<evidence type="ECO:0000313" key="3">
    <source>
        <dbReference type="EMBL" id="SIT25902.1"/>
    </source>
</evidence>
<accession>A0A1N7QSM5</accession>
<dbReference type="AlphaFoldDB" id="A0A1N7QSM5"/>
<feature type="transmembrane region" description="Helical" evidence="1">
    <location>
        <begin position="43"/>
        <end position="65"/>
    </location>
</feature>
<dbReference type="OrthoDB" id="1099722at2"/>
<sequence>MAQPSQSDPRFHLESQVRECYGRCAYTHKIHERMAERHANHQWLAKWFNIVLSALIAGGAVAAVFKTETGLLNYAEYATAALAILSLIYNAYQKDLDPGALAQRHRETASDIWNVRESYLSLITDVLNDEVPIEQIREKRDELQAKLHEIYRAAPFTDGKAYAAAQKGLKDNEELMFSDKEIDNMLPTSLRRS</sequence>
<dbReference type="EMBL" id="FTOT01000029">
    <property type="protein sequence ID" value="SIT25902.1"/>
    <property type="molecule type" value="Genomic_DNA"/>
</dbReference>
<name>A0A1N7QSM5_9RHOB</name>
<keyword evidence="4" id="KW-1185">Reference proteome</keyword>
<protein>
    <recommendedName>
        <fullName evidence="2">SMODS and SLOG-associating 2TM effector domain-containing protein</fullName>
    </recommendedName>
</protein>
<dbReference type="NCBIfam" id="NF033632">
    <property type="entry name" value="SLATT_4"/>
    <property type="match status" value="1"/>
</dbReference>
<feature type="transmembrane region" description="Helical" evidence="1">
    <location>
        <begin position="71"/>
        <end position="92"/>
    </location>
</feature>
<proteinExistence type="predicted"/>
<keyword evidence="1" id="KW-0472">Membrane</keyword>
<evidence type="ECO:0000259" key="2">
    <source>
        <dbReference type="Pfam" id="PF18186"/>
    </source>
</evidence>
<reference evidence="3 4" key="1">
    <citation type="submission" date="2017-01" db="EMBL/GenBank/DDBJ databases">
        <authorList>
            <person name="Mah S.A."/>
            <person name="Swanson W.J."/>
            <person name="Moy G.W."/>
            <person name="Vacquier V.D."/>
        </authorList>
    </citation>
    <scope>NUCLEOTIDE SEQUENCE [LARGE SCALE GENOMIC DNA]</scope>
    <source>
        <strain evidence="3 4">DSM 26375</strain>
    </source>
</reference>
<dbReference type="InterPro" id="IPR040811">
    <property type="entry name" value="SLATT_4"/>
</dbReference>
<dbReference type="Proteomes" id="UP000186141">
    <property type="component" value="Unassembled WGS sequence"/>
</dbReference>
<evidence type="ECO:0000313" key="4">
    <source>
        <dbReference type="Proteomes" id="UP000186141"/>
    </source>
</evidence>
<evidence type="ECO:0000256" key="1">
    <source>
        <dbReference type="SAM" id="Phobius"/>
    </source>
</evidence>
<dbReference type="STRING" id="1086013.SAMN05421774_1291"/>
<dbReference type="RefSeq" id="WP_076534695.1">
    <property type="nucleotide sequence ID" value="NZ_BMEH01000028.1"/>
</dbReference>
<keyword evidence="1" id="KW-1133">Transmembrane helix</keyword>
<gene>
    <name evidence="3" type="ORF">SAMN05421774_1291</name>
</gene>
<dbReference type="Pfam" id="PF18186">
    <property type="entry name" value="SLATT_4"/>
    <property type="match status" value="1"/>
</dbReference>
<feature type="domain" description="SMODS and SLOG-associating 2TM effector" evidence="2">
    <location>
        <begin position="13"/>
        <end position="181"/>
    </location>
</feature>
<organism evidence="3 4">
    <name type="scientific">Gemmobacter megaterium</name>
    <dbReference type="NCBI Taxonomy" id="1086013"/>
    <lineage>
        <taxon>Bacteria</taxon>
        <taxon>Pseudomonadati</taxon>
        <taxon>Pseudomonadota</taxon>
        <taxon>Alphaproteobacteria</taxon>
        <taxon>Rhodobacterales</taxon>
        <taxon>Paracoccaceae</taxon>
        <taxon>Gemmobacter</taxon>
    </lineage>
</organism>